<gene>
    <name evidence="1" type="ORF">SFK227_2554</name>
</gene>
<dbReference type="AlphaFoldDB" id="F5NWN6"/>
<accession>F5NWN6</accession>
<reference evidence="1 2" key="1">
    <citation type="submission" date="2011-04" db="EMBL/GenBank/DDBJ databases">
        <authorList>
            <person name="Rasko D."/>
            <person name="Redman J."/>
            <person name="Daugherty S.C."/>
            <person name="Tallon L."/>
            <person name="Sadzewicz L."/>
            <person name="Jones K."/>
            <person name="Santana-Cruz I."/>
            <person name="Liu X."/>
        </authorList>
    </citation>
    <scope>NUCLEOTIDE SEQUENCE [LARGE SCALE GENOMIC DNA]</scope>
    <source>
        <strain evidence="1 2">K-227</strain>
    </source>
</reference>
<name>F5NWN6_SHIFL</name>
<protein>
    <submittedName>
        <fullName evidence="1">Putative membrane protein</fullName>
    </submittedName>
</protein>
<organism evidence="1 2">
    <name type="scientific">Shigella flexneri K-227</name>
    <dbReference type="NCBI Taxonomy" id="766147"/>
    <lineage>
        <taxon>Bacteria</taxon>
        <taxon>Pseudomonadati</taxon>
        <taxon>Pseudomonadota</taxon>
        <taxon>Gammaproteobacteria</taxon>
        <taxon>Enterobacterales</taxon>
        <taxon>Enterobacteriaceae</taxon>
        <taxon>Shigella</taxon>
    </lineage>
</organism>
<dbReference type="EMBL" id="AFGY01000036">
    <property type="protein sequence ID" value="EGK36523.1"/>
    <property type="molecule type" value="Genomic_DNA"/>
</dbReference>
<sequence>MSVVFGSLVILLVLLEEIYLVTTYGMKLIYKFKQQNKLDMV</sequence>
<proteinExistence type="predicted"/>
<evidence type="ECO:0000313" key="2">
    <source>
        <dbReference type="Proteomes" id="UP000004520"/>
    </source>
</evidence>
<comment type="caution">
    <text evidence="1">The sequence shown here is derived from an EMBL/GenBank/DDBJ whole genome shotgun (WGS) entry which is preliminary data.</text>
</comment>
<dbReference type="PATRIC" id="fig|766147.3.peg.2524"/>
<evidence type="ECO:0000313" key="1">
    <source>
        <dbReference type="EMBL" id="EGK36523.1"/>
    </source>
</evidence>
<dbReference type="Proteomes" id="UP000004520">
    <property type="component" value="Unassembled WGS sequence"/>
</dbReference>